<evidence type="ECO:0000313" key="4">
    <source>
        <dbReference type="Proteomes" id="UP000310158"/>
    </source>
</evidence>
<dbReference type="OrthoDB" id="2428527at2759"/>
<protein>
    <recommendedName>
        <fullName evidence="2">Zn(2)-C6 fungal-type domain-containing protein</fullName>
    </recommendedName>
</protein>
<dbReference type="CDD" id="cd12148">
    <property type="entry name" value="fungal_TF_MHR"/>
    <property type="match status" value="1"/>
</dbReference>
<feature type="compositionally biased region" description="Low complexity" evidence="1">
    <location>
        <begin position="174"/>
        <end position="193"/>
    </location>
</feature>
<dbReference type="CDD" id="cd00067">
    <property type="entry name" value="GAL4"/>
    <property type="match status" value="1"/>
</dbReference>
<dbReference type="EMBL" id="SGPL01000084">
    <property type="protein sequence ID" value="THH18177.1"/>
    <property type="molecule type" value="Genomic_DNA"/>
</dbReference>
<dbReference type="PROSITE" id="PS00463">
    <property type="entry name" value="ZN2_CY6_FUNGAL_1"/>
    <property type="match status" value="1"/>
</dbReference>
<feature type="region of interest" description="Disordered" evidence="1">
    <location>
        <begin position="365"/>
        <end position="389"/>
    </location>
</feature>
<name>A0A4S4M171_9AGAM</name>
<reference evidence="3 4" key="1">
    <citation type="submission" date="2019-02" db="EMBL/GenBank/DDBJ databases">
        <title>Genome sequencing of the rare red list fungi Bondarzewia mesenterica.</title>
        <authorList>
            <person name="Buettner E."/>
            <person name="Kellner H."/>
        </authorList>
    </citation>
    <scope>NUCLEOTIDE SEQUENCE [LARGE SCALE GENOMIC DNA]</scope>
    <source>
        <strain evidence="3 4">DSM 108281</strain>
    </source>
</reference>
<keyword evidence="4" id="KW-1185">Reference proteome</keyword>
<feature type="region of interest" description="Disordered" evidence="1">
    <location>
        <begin position="171"/>
        <end position="225"/>
    </location>
</feature>
<sequence>MDNLRFVLESPHLNQAQKKRPRLVTSCDNCRLKKIKCTQLKTDNGKCEACDSANIDCQFRDRERYFAERSRIVTGATAGPSSAHSRRSSTPSVGQGESSSYPHNNYDGSSPDGHGWYPGSAQPSGLDPVHQSRYSSHSPAPYAHTTPDTWFAPEADVQRSAYDRRGMPRQHYVSSPLSYPSSSTSDYPSYSSSALPTGLPQDAPTSYTSRASSSSTGLFDPRQPNLPHPTLMAPLLSTFFEQFGRNFPFLQYDDISRRVYNGTLSPLLANSIAALSARHSSCAEILTRGAPSRLLGAASQPSYVEILHAVIIIFWTDYKAGRTTGCIEFSQMATKMAFNLGLSSNDVSVSTVSASSERERVMLRETGGVGSPDPADSEHPSPRIEPQSHTYHIAI</sequence>
<dbReference type="PANTHER" id="PTHR47783">
    <property type="entry name" value="ZN(II)2CYS6 TRANSCRIPTION FACTOR (EUROFUNG)-RELATED"/>
    <property type="match status" value="1"/>
</dbReference>
<dbReference type="Pfam" id="PF00172">
    <property type="entry name" value="Zn_clus"/>
    <property type="match status" value="1"/>
</dbReference>
<evidence type="ECO:0000256" key="1">
    <source>
        <dbReference type="SAM" id="MobiDB-lite"/>
    </source>
</evidence>
<feature type="domain" description="Zn(2)-C6 fungal-type" evidence="2">
    <location>
        <begin position="26"/>
        <end position="59"/>
    </location>
</feature>
<dbReference type="Gene3D" id="4.10.240.10">
    <property type="entry name" value="Zn(2)-C6 fungal-type DNA-binding domain"/>
    <property type="match status" value="1"/>
</dbReference>
<evidence type="ECO:0000259" key="2">
    <source>
        <dbReference type="PROSITE" id="PS50048"/>
    </source>
</evidence>
<dbReference type="InterPro" id="IPR001138">
    <property type="entry name" value="Zn2Cys6_DnaBD"/>
</dbReference>
<evidence type="ECO:0000313" key="3">
    <source>
        <dbReference type="EMBL" id="THH18177.1"/>
    </source>
</evidence>
<organism evidence="3 4">
    <name type="scientific">Bondarzewia mesenterica</name>
    <dbReference type="NCBI Taxonomy" id="1095465"/>
    <lineage>
        <taxon>Eukaryota</taxon>
        <taxon>Fungi</taxon>
        <taxon>Dikarya</taxon>
        <taxon>Basidiomycota</taxon>
        <taxon>Agaricomycotina</taxon>
        <taxon>Agaricomycetes</taxon>
        <taxon>Russulales</taxon>
        <taxon>Bondarzewiaceae</taxon>
        <taxon>Bondarzewia</taxon>
    </lineage>
</organism>
<feature type="compositionally biased region" description="Low complexity" evidence="1">
    <location>
        <begin position="205"/>
        <end position="216"/>
    </location>
</feature>
<gene>
    <name evidence="3" type="ORF">EW146_g2766</name>
</gene>
<dbReference type="PROSITE" id="PS50048">
    <property type="entry name" value="ZN2_CY6_FUNGAL_2"/>
    <property type="match status" value="1"/>
</dbReference>
<dbReference type="Proteomes" id="UP000310158">
    <property type="component" value="Unassembled WGS sequence"/>
</dbReference>
<dbReference type="SMART" id="SM00066">
    <property type="entry name" value="GAL4"/>
    <property type="match status" value="1"/>
</dbReference>
<accession>A0A4S4M171</accession>
<dbReference type="AlphaFoldDB" id="A0A4S4M171"/>
<feature type="region of interest" description="Disordered" evidence="1">
    <location>
        <begin position="76"/>
        <end position="151"/>
    </location>
</feature>
<dbReference type="GO" id="GO:0008270">
    <property type="term" value="F:zinc ion binding"/>
    <property type="evidence" value="ECO:0007669"/>
    <property type="project" value="InterPro"/>
</dbReference>
<feature type="compositionally biased region" description="Low complexity" evidence="1">
    <location>
        <begin position="80"/>
        <end position="92"/>
    </location>
</feature>
<dbReference type="GO" id="GO:0000981">
    <property type="term" value="F:DNA-binding transcription factor activity, RNA polymerase II-specific"/>
    <property type="evidence" value="ECO:0007669"/>
    <property type="project" value="InterPro"/>
</dbReference>
<dbReference type="PANTHER" id="PTHR47783:SF1">
    <property type="entry name" value="ZN(II)2CYS6 TRANSCRIPTION FACTOR (EUROFUNG)"/>
    <property type="match status" value="1"/>
</dbReference>
<proteinExistence type="predicted"/>
<feature type="compositionally biased region" description="Polar residues" evidence="1">
    <location>
        <begin position="93"/>
        <end position="108"/>
    </location>
</feature>
<dbReference type="SUPFAM" id="SSF57701">
    <property type="entry name" value="Zn2/Cys6 DNA-binding domain"/>
    <property type="match status" value="1"/>
</dbReference>
<dbReference type="InterPro" id="IPR036864">
    <property type="entry name" value="Zn2-C6_fun-type_DNA-bd_sf"/>
</dbReference>
<comment type="caution">
    <text evidence="3">The sequence shown here is derived from an EMBL/GenBank/DDBJ whole genome shotgun (WGS) entry which is preliminary data.</text>
</comment>